<feature type="active site" description="Nucleophile" evidence="7">
    <location>
        <position position="419"/>
    </location>
</feature>
<proteinExistence type="inferred from homology"/>
<comment type="subcellular location">
    <subcellularLocation>
        <location evidence="1">Membrane</location>
    </subcellularLocation>
</comment>
<keyword evidence="6 8" id="KW-0472">Membrane</keyword>
<keyword evidence="3" id="KW-0645">Protease</keyword>
<dbReference type="NCBIfam" id="TIGR00705">
    <property type="entry name" value="SppA_67K"/>
    <property type="match status" value="1"/>
</dbReference>
<feature type="active site" description="Proton donor/acceptor" evidence="7">
    <location>
        <position position="203"/>
    </location>
</feature>
<evidence type="ECO:0000256" key="5">
    <source>
        <dbReference type="ARBA" id="ARBA00022825"/>
    </source>
</evidence>
<comment type="similarity">
    <text evidence="2">Belongs to the peptidase S49 family.</text>
</comment>
<dbReference type="PANTHER" id="PTHR33209:SF1">
    <property type="entry name" value="PEPTIDASE S49 DOMAIN-CONTAINING PROTEIN"/>
    <property type="match status" value="1"/>
</dbReference>
<dbReference type="InterPro" id="IPR002142">
    <property type="entry name" value="Peptidase_S49"/>
</dbReference>
<dbReference type="InterPro" id="IPR004634">
    <property type="entry name" value="Pept_S49_pIV"/>
</dbReference>
<dbReference type="RefSeq" id="WP_083559115.1">
    <property type="nucleotide sequence ID" value="NZ_AQQV01000001.1"/>
</dbReference>
<keyword evidence="4" id="KW-0378">Hydrolase</keyword>
<dbReference type="EMBL" id="AQQV01000001">
    <property type="protein sequence ID" value="ORE88479.1"/>
    <property type="molecule type" value="Genomic_DNA"/>
</dbReference>
<dbReference type="PIRSF" id="PIRSF001217">
    <property type="entry name" value="Protease_4_SppA"/>
    <property type="match status" value="1"/>
</dbReference>
<comment type="caution">
    <text evidence="10">The sequence shown here is derived from an EMBL/GenBank/DDBJ whole genome shotgun (WGS) entry which is preliminary data.</text>
</comment>
<dbReference type="InterPro" id="IPR047217">
    <property type="entry name" value="S49_SppA_67K_type_N"/>
</dbReference>
<sequence>MSERKSLFRRFFGALGAIFDFFRRAVFIVFLLISAAMIYFVYSGGPPVKVDDGIALVVVPFGQIVDQDDTDPRTQLADDFLGEDPSYTVLGDLLDAIDSAAQDERIKLLFLKLDTGFYAGQAQLEELAAAVTRFRKTSGKPVYAYAPDMGQQSYFLAAAADEVFIDPLGMVFLQGYENYPLYFKEALDKLGVTVNVFRVGEFKSAVEPFTRESMSPQARENAQGWLDDLWLGWREQVAGARGLSVEDLQRYSDEFAARLAEHQGDTAALAKAAGLVDHVLGLHEIRAMAGELVGMDEEHGSFRQIPHTRYLRAIDRERRHVATQTKPEQPLPEDAGDISLIVVQGQIVPGESSMGFAGGETLRRLIDQARDDEYSKALVLRVDSPGGSVFASEQMRRAIVRYQASGRPVVVSMASVAASGGYWISMNADRILAHATTITGSIGVFGLVPTFENSLDKLGIATDGVGTTNWSGGLSPVRPLSPAARQGLQMVVEKDYRNFISRVAEARELPLETVDSIAQGQVWSGQDALDLGLIDALGDFDVAVEQAAALAGLKDFEVVPVTPPLDIRFQFLQKFSQLRSWMPDPLSQWLGGWMRTVNGVMQRWSDPRGVYADCLCVP</sequence>
<feature type="domain" description="Peptidase S49" evidence="9">
    <location>
        <begin position="136"/>
        <end position="287"/>
    </location>
</feature>
<dbReference type="OrthoDB" id="9764363at2"/>
<dbReference type="STRING" id="1317117.ATO7_01350"/>
<dbReference type="Pfam" id="PF01343">
    <property type="entry name" value="Peptidase_S49"/>
    <property type="match status" value="2"/>
</dbReference>
<dbReference type="Gene3D" id="6.20.330.10">
    <property type="match status" value="1"/>
</dbReference>
<evidence type="ECO:0000256" key="7">
    <source>
        <dbReference type="PIRSR" id="PIRSR001217-1"/>
    </source>
</evidence>
<keyword evidence="8" id="KW-1133">Transmembrane helix</keyword>
<evidence type="ECO:0000313" key="10">
    <source>
        <dbReference type="EMBL" id="ORE88479.1"/>
    </source>
</evidence>
<evidence type="ECO:0000256" key="2">
    <source>
        <dbReference type="ARBA" id="ARBA00008683"/>
    </source>
</evidence>
<dbReference type="Proteomes" id="UP000192342">
    <property type="component" value="Unassembled WGS sequence"/>
</dbReference>
<keyword evidence="5" id="KW-0720">Serine protease</keyword>
<feature type="domain" description="Peptidase S49" evidence="9">
    <location>
        <begin position="403"/>
        <end position="553"/>
    </location>
</feature>
<keyword evidence="11" id="KW-1185">Reference proteome</keyword>
<dbReference type="PANTHER" id="PTHR33209">
    <property type="entry name" value="PROTEASE 4"/>
    <property type="match status" value="1"/>
</dbReference>
<evidence type="ECO:0000256" key="1">
    <source>
        <dbReference type="ARBA" id="ARBA00004370"/>
    </source>
</evidence>
<evidence type="ECO:0000256" key="3">
    <source>
        <dbReference type="ARBA" id="ARBA00022670"/>
    </source>
</evidence>
<protein>
    <submittedName>
        <fullName evidence="10">Signal peptide peptidase SppA, 67K type</fullName>
    </submittedName>
</protein>
<name>A0A1Y1SH10_9GAMM</name>
<evidence type="ECO:0000313" key="11">
    <source>
        <dbReference type="Proteomes" id="UP000192342"/>
    </source>
</evidence>
<dbReference type="Gene3D" id="3.90.226.10">
    <property type="entry name" value="2-enoyl-CoA Hydratase, Chain A, domain 1"/>
    <property type="match status" value="3"/>
</dbReference>
<dbReference type="NCBIfam" id="TIGR00706">
    <property type="entry name" value="SppA_dom"/>
    <property type="match status" value="1"/>
</dbReference>
<feature type="transmembrane region" description="Helical" evidence="8">
    <location>
        <begin position="21"/>
        <end position="42"/>
    </location>
</feature>
<dbReference type="CDD" id="cd07018">
    <property type="entry name" value="S49_SppA_67K_type"/>
    <property type="match status" value="1"/>
</dbReference>
<dbReference type="GO" id="GO:0008236">
    <property type="term" value="F:serine-type peptidase activity"/>
    <property type="evidence" value="ECO:0007669"/>
    <property type="project" value="UniProtKB-KW"/>
</dbReference>
<dbReference type="InterPro" id="IPR029045">
    <property type="entry name" value="ClpP/crotonase-like_dom_sf"/>
</dbReference>
<dbReference type="GO" id="GO:0016020">
    <property type="term" value="C:membrane"/>
    <property type="evidence" value="ECO:0007669"/>
    <property type="project" value="UniProtKB-SubCell"/>
</dbReference>
<evidence type="ECO:0000256" key="8">
    <source>
        <dbReference type="SAM" id="Phobius"/>
    </source>
</evidence>
<evidence type="ECO:0000256" key="4">
    <source>
        <dbReference type="ARBA" id="ARBA00022801"/>
    </source>
</evidence>
<dbReference type="InterPro" id="IPR047272">
    <property type="entry name" value="S49_SppA_C"/>
</dbReference>
<dbReference type="AlphaFoldDB" id="A0A1Y1SH10"/>
<dbReference type="CDD" id="cd07023">
    <property type="entry name" value="S49_Sppa_N_C"/>
    <property type="match status" value="1"/>
</dbReference>
<gene>
    <name evidence="10" type="ORF">ATO7_01350</name>
</gene>
<accession>A0A1Y1SH10</accession>
<dbReference type="InterPro" id="IPR004635">
    <property type="entry name" value="Pept_S49_SppA"/>
</dbReference>
<evidence type="ECO:0000259" key="9">
    <source>
        <dbReference type="Pfam" id="PF01343"/>
    </source>
</evidence>
<dbReference type="SUPFAM" id="SSF52096">
    <property type="entry name" value="ClpP/crotonase"/>
    <property type="match status" value="2"/>
</dbReference>
<evidence type="ECO:0000256" key="6">
    <source>
        <dbReference type="ARBA" id="ARBA00023136"/>
    </source>
</evidence>
<organism evidence="10 11">
    <name type="scientific">Oceanococcus atlanticus</name>
    <dbReference type="NCBI Taxonomy" id="1317117"/>
    <lineage>
        <taxon>Bacteria</taxon>
        <taxon>Pseudomonadati</taxon>
        <taxon>Pseudomonadota</taxon>
        <taxon>Gammaproteobacteria</taxon>
        <taxon>Chromatiales</taxon>
        <taxon>Oceanococcaceae</taxon>
        <taxon>Oceanococcus</taxon>
    </lineage>
</organism>
<keyword evidence="8" id="KW-0812">Transmembrane</keyword>
<dbReference type="GO" id="GO:0006465">
    <property type="term" value="P:signal peptide processing"/>
    <property type="evidence" value="ECO:0007669"/>
    <property type="project" value="InterPro"/>
</dbReference>
<reference evidence="10 11" key="1">
    <citation type="submission" date="2013-04" db="EMBL/GenBank/DDBJ databases">
        <title>Oceanococcus atlanticus 22II-S10r2 Genome Sequencing.</title>
        <authorList>
            <person name="Lai Q."/>
            <person name="Li G."/>
            <person name="Shao Z."/>
        </authorList>
    </citation>
    <scope>NUCLEOTIDE SEQUENCE [LARGE SCALE GENOMIC DNA]</scope>
    <source>
        <strain evidence="10 11">22II-S10r2</strain>
    </source>
</reference>